<evidence type="ECO:0008006" key="3">
    <source>
        <dbReference type="Google" id="ProtNLM"/>
    </source>
</evidence>
<dbReference type="Proteomes" id="UP001597116">
    <property type="component" value="Unassembled WGS sequence"/>
</dbReference>
<dbReference type="RefSeq" id="WP_265990358.1">
    <property type="nucleotide sequence ID" value="NZ_CP110973.1"/>
</dbReference>
<sequence>MIQSIRQAYNQAFSPEQYRAFLDQIHRDYPDQLDFRVAETPVFVPLALKDRILEACESIIDTITRHDFKELSEAAIPPGQRVPNENDHTSFLAIDFAICQDENGELVPQLIELQGFPSLFGFQSYLSENYRQHFPIPDGFSHLFNVDSDETYRQHLRRLIVGLEQPEQVILLEIFPEKQKTRVDFAITNEMLGIEAVCLTKIQKEGRKLFYEKDGQRYHIKRIYNRLIFDELESLPDLKTDFTLTDDVDVEWIGHPNWFFRISKHTLPLLKSPYVPESHYLNTLGTYPEDLENYVLKPLFSFAGSGVKLSVTREDLDAIPDKENFLLQRKVKYEPVIQSPDGLVKCEIRMLYLWHEQDPRPILLTNLARLSRGEMIGVRFNKDFDWVGGTICFFEQ</sequence>
<protein>
    <recommendedName>
        <fullName evidence="3">Circularly permuted type 2 ATP-grasp protein</fullName>
    </recommendedName>
</protein>
<dbReference type="EMBL" id="JBHTLP010000001">
    <property type="protein sequence ID" value="MFD1139674.1"/>
    <property type="molecule type" value="Genomic_DNA"/>
</dbReference>
<organism evidence="1 2">
    <name type="scientific">Larkinella insperata</name>
    <dbReference type="NCBI Taxonomy" id="332158"/>
    <lineage>
        <taxon>Bacteria</taxon>
        <taxon>Pseudomonadati</taxon>
        <taxon>Bacteroidota</taxon>
        <taxon>Cytophagia</taxon>
        <taxon>Cytophagales</taxon>
        <taxon>Spirosomataceae</taxon>
        <taxon>Larkinella</taxon>
    </lineage>
</organism>
<keyword evidence="2" id="KW-1185">Reference proteome</keyword>
<name>A0ABW3Q0N3_9BACT</name>
<evidence type="ECO:0000313" key="1">
    <source>
        <dbReference type="EMBL" id="MFD1139674.1"/>
    </source>
</evidence>
<evidence type="ECO:0000313" key="2">
    <source>
        <dbReference type="Proteomes" id="UP001597116"/>
    </source>
</evidence>
<proteinExistence type="predicted"/>
<reference evidence="2" key="1">
    <citation type="journal article" date="2019" name="Int. J. Syst. Evol. Microbiol.">
        <title>The Global Catalogue of Microorganisms (GCM) 10K type strain sequencing project: providing services to taxonomists for standard genome sequencing and annotation.</title>
        <authorList>
            <consortium name="The Broad Institute Genomics Platform"/>
            <consortium name="The Broad Institute Genome Sequencing Center for Infectious Disease"/>
            <person name="Wu L."/>
            <person name="Ma J."/>
        </authorList>
    </citation>
    <scope>NUCLEOTIDE SEQUENCE [LARGE SCALE GENOMIC DNA]</scope>
    <source>
        <strain evidence="2">CCUG 55608</strain>
    </source>
</reference>
<accession>A0ABW3Q0N3</accession>
<gene>
    <name evidence="1" type="ORF">ACFQ4C_01075</name>
</gene>
<comment type="caution">
    <text evidence="1">The sequence shown here is derived from an EMBL/GenBank/DDBJ whole genome shotgun (WGS) entry which is preliminary data.</text>
</comment>